<accession>A0A8K1CAK8</accession>
<organism evidence="1 2">
    <name type="scientific">Pythium oligandrum</name>
    <name type="common">Mycoparasitic fungus</name>
    <dbReference type="NCBI Taxonomy" id="41045"/>
    <lineage>
        <taxon>Eukaryota</taxon>
        <taxon>Sar</taxon>
        <taxon>Stramenopiles</taxon>
        <taxon>Oomycota</taxon>
        <taxon>Peronosporomycetes</taxon>
        <taxon>Pythiales</taxon>
        <taxon>Pythiaceae</taxon>
        <taxon>Pythium</taxon>
    </lineage>
</organism>
<reference evidence="1" key="1">
    <citation type="submission" date="2019-03" db="EMBL/GenBank/DDBJ databases">
        <title>Long read genome sequence of the mycoparasitic Pythium oligandrum ATCC 38472 isolated from sugarbeet rhizosphere.</title>
        <authorList>
            <person name="Gaulin E."/>
        </authorList>
    </citation>
    <scope>NUCLEOTIDE SEQUENCE</scope>
    <source>
        <strain evidence="1">ATCC 38472_TT</strain>
    </source>
</reference>
<keyword evidence="2" id="KW-1185">Reference proteome</keyword>
<sequence length="113" mass="12178">MNELLRRYPDGPECIAYTPGVTPDTGLARHGGSDIDAVVAYMNKIGMPVSTAAYSGAFMARLCVEDLTAAGWKNGMFINVDKPREASAQSNDLALASELWEKSDELLIRKLGA</sequence>
<proteinExistence type="predicted"/>
<evidence type="ECO:0000313" key="1">
    <source>
        <dbReference type="EMBL" id="TMW59632.1"/>
    </source>
</evidence>
<protein>
    <submittedName>
        <fullName evidence="1">Uncharacterized protein</fullName>
    </submittedName>
</protein>
<dbReference type="Proteomes" id="UP000794436">
    <property type="component" value="Unassembled WGS sequence"/>
</dbReference>
<name>A0A8K1CAK8_PYTOL</name>
<dbReference type="EMBL" id="SPLM01000109">
    <property type="protein sequence ID" value="TMW59632.1"/>
    <property type="molecule type" value="Genomic_DNA"/>
</dbReference>
<dbReference type="AlphaFoldDB" id="A0A8K1CAK8"/>
<gene>
    <name evidence="1" type="ORF">Poli38472_004701</name>
</gene>
<comment type="caution">
    <text evidence="1">The sequence shown here is derived from an EMBL/GenBank/DDBJ whole genome shotgun (WGS) entry which is preliminary data.</text>
</comment>
<evidence type="ECO:0000313" key="2">
    <source>
        <dbReference type="Proteomes" id="UP000794436"/>
    </source>
</evidence>